<gene>
    <name evidence="2" type="ORF">IEO70_10780</name>
</gene>
<dbReference type="Proteomes" id="UP000602076">
    <property type="component" value="Unassembled WGS sequence"/>
</dbReference>
<dbReference type="RefSeq" id="WP_190998375.1">
    <property type="nucleotide sequence ID" value="NZ_JACXSI010000023.1"/>
</dbReference>
<dbReference type="EMBL" id="JACXSI010000023">
    <property type="protein sequence ID" value="MBD3108849.1"/>
    <property type="molecule type" value="Genomic_DNA"/>
</dbReference>
<keyword evidence="3" id="KW-1185">Reference proteome</keyword>
<dbReference type="AlphaFoldDB" id="A0A927HBC6"/>
<organism evidence="2 3">
    <name type="scientific">Peribacillus faecalis</name>
    <dbReference type="NCBI Taxonomy" id="2772559"/>
    <lineage>
        <taxon>Bacteria</taxon>
        <taxon>Bacillati</taxon>
        <taxon>Bacillota</taxon>
        <taxon>Bacilli</taxon>
        <taxon>Bacillales</taxon>
        <taxon>Bacillaceae</taxon>
        <taxon>Peribacillus</taxon>
    </lineage>
</organism>
<proteinExistence type="predicted"/>
<keyword evidence="1" id="KW-0812">Transmembrane</keyword>
<feature type="transmembrane region" description="Helical" evidence="1">
    <location>
        <begin position="45"/>
        <end position="63"/>
    </location>
</feature>
<evidence type="ECO:0000256" key="1">
    <source>
        <dbReference type="SAM" id="Phobius"/>
    </source>
</evidence>
<name>A0A927HBC6_9BACI</name>
<protein>
    <submittedName>
        <fullName evidence="2">Uncharacterized protein</fullName>
    </submittedName>
</protein>
<comment type="caution">
    <text evidence="2">The sequence shown here is derived from an EMBL/GenBank/DDBJ whole genome shotgun (WGS) entry which is preliminary data.</text>
</comment>
<evidence type="ECO:0000313" key="3">
    <source>
        <dbReference type="Proteomes" id="UP000602076"/>
    </source>
</evidence>
<evidence type="ECO:0000313" key="2">
    <source>
        <dbReference type="EMBL" id="MBD3108849.1"/>
    </source>
</evidence>
<sequence length="100" mass="11337">MKTKFKNIYNKISYIIMVFLLFYLIIITLLTLIDKGINDMLDAMTLITLIVVVFSLPNMANSIKEEFGQKEKVYVITSTCSNCGEKNSTKGTISVDSNER</sequence>
<keyword evidence="1" id="KW-0472">Membrane</keyword>
<keyword evidence="1" id="KW-1133">Transmembrane helix</keyword>
<accession>A0A927HBC6</accession>
<reference evidence="2" key="1">
    <citation type="submission" date="2020-09" db="EMBL/GenBank/DDBJ databases">
        <title>Bacillus faecalis sp. nov., a moderately halophilic bacterium isolated from cow faeces.</title>
        <authorList>
            <person name="Jiang L."/>
            <person name="Lee J."/>
        </authorList>
    </citation>
    <scope>NUCLEOTIDE SEQUENCE</scope>
    <source>
        <strain evidence="2">AGMB 02131</strain>
    </source>
</reference>
<feature type="transmembrane region" description="Helical" evidence="1">
    <location>
        <begin position="12"/>
        <end position="33"/>
    </location>
</feature>